<evidence type="ECO:0000313" key="1">
    <source>
        <dbReference type="EMBL" id="QSG15870.1"/>
    </source>
</evidence>
<sequence>MYQVRSPGATVLFGSRTMDSDGYALAMATDRATTIEATPSEAVTVTAGGETRTFATDETDPVGDWTDPIRGCYAVLAERGFEPGGFEGTIDGELYERWAEVGDSGIGDPEARVSLELAVLALLGAVSDLDLDRADIAGLAERVEAEFFGREYRTPLPSAIALSKAGSVLFLDGSSDSQARMAVPEPLEFLAVETDGSGTHADDVRASVRQALDELGVDSSTAVDLATLSRLEGADAEDLGYVVRENARARQATVALDDGESERFGALLDEAHHDAMEHIGVGTAEESRIIETATENGAYGARTTETGILIAVEGARMAAVREAIDEVSTDGRETIRLDPADGVVVSEDE</sequence>
<accession>A0A897NMW3</accession>
<protein>
    <submittedName>
        <fullName evidence="1">Galactokinase</fullName>
    </submittedName>
</protein>
<dbReference type="Gene3D" id="3.30.70.890">
    <property type="entry name" value="GHMP kinase, C-terminal domain"/>
    <property type="match status" value="1"/>
</dbReference>
<proteinExistence type="predicted"/>
<dbReference type="EMBL" id="CP064791">
    <property type="protein sequence ID" value="QSG15870.1"/>
    <property type="molecule type" value="Genomic_DNA"/>
</dbReference>
<name>A0A897NMW3_9EURY</name>
<dbReference type="Gene3D" id="3.30.230.10">
    <property type="match status" value="1"/>
</dbReference>
<dbReference type="AlphaFoldDB" id="A0A897NMW3"/>
<evidence type="ECO:0000313" key="2">
    <source>
        <dbReference type="Proteomes" id="UP000663292"/>
    </source>
</evidence>
<dbReference type="RefSeq" id="WP_229121121.1">
    <property type="nucleotide sequence ID" value="NZ_CP064791.1"/>
</dbReference>
<dbReference type="GeneID" id="68858993"/>
<dbReference type="InterPro" id="IPR020568">
    <property type="entry name" value="Ribosomal_Su5_D2-typ_SF"/>
</dbReference>
<dbReference type="SUPFAM" id="SSF54211">
    <property type="entry name" value="Ribosomal protein S5 domain 2-like"/>
    <property type="match status" value="1"/>
</dbReference>
<organism evidence="1 2">
    <name type="scientific">Halapricum desulfuricans</name>
    <dbReference type="NCBI Taxonomy" id="2841257"/>
    <lineage>
        <taxon>Archaea</taxon>
        <taxon>Methanobacteriati</taxon>
        <taxon>Methanobacteriota</taxon>
        <taxon>Stenosarchaea group</taxon>
        <taxon>Halobacteria</taxon>
        <taxon>Halobacteriales</taxon>
        <taxon>Haloarculaceae</taxon>
        <taxon>Halapricum</taxon>
    </lineage>
</organism>
<reference evidence="1 2" key="1">
    <citation type="submission" date="2020-11" db="EMBL/GenBank/DDBJ databases">
        <title>Carbohydrate-dependent, anaerobic sulfur respiration: A novel catabolism in halophilic archaea.</title>
        <authorList>
            <person name="Sorokin D.Y."/>
            <person name="Messina E."/>
            <person name="Smedile F."/>
            <person name="La Cono V."/>
            <person name="Hallsworth J.E."/>
            <person name="Yakimov M.M."/>
        </authorList>
    </citation>
    <scope>NUCLEOTIDE SEQUENCE [LARGE SCALE GENOMIC DNA]</scope>
    <source>
        <strain evidence="1 2">HSR-Est</strain>
    </source>
</reference>
<dbReference type="Proteomes" id="UP000663292">
    <property type="component" value="Chromosome"/>
</dbReference>
<dbReference type="GO" id="GO:0016301">
    <property type="term" value="F:kinase activity"/>
    <property type="evidence" value="ECO:0007669"/>
    <property type="project" value="UniProtKB-KW"/>
</dbReference>
<dbReference type="InterPro" id="IPR036554">
    <property type="entry name" value="GHMP_kinase_C_sf"/>
</dbReference>
<gene>
    <name evidence="1" type="primary">galK</name>
    <name evidence="1" type="ORF">HSEST_2358</name>
</gene>
<keyword evidence="1" id="KW-0808">Transferase</keyword>
<dbReference type="InterPro" id="IPR014721">
    <property type="entry name" value="Ribsml_uS5_D2-typ_fold_subgr"/>
</dbReference>
<keyword evidence="1" id="KW-0418">Kinase</keyword>
<dbReference type="SUPFAM" id="SSF55060">
    <property type="entry name" value="GHMP Kinase, C-terminal domain"/>
    <property type="match status" value="1"/>
</dbReference>
<keyword evidence="2" id="KW-1185">Reference proteome</keyword>